<feature type="signal peptide" evidence="2">
    <location>
        <begin position="1"/>
        <end position="25"/>
    </location>
</feature>
<dbReference type="EMBL" id="BAABAL010000022">
    <property type="protein sequence ID" value="GAA4033249.1"/>
    <property type="molecule type" value="Genomic_DNA"/>
</dbReference>
<dbReference type="Proteomes" id="UP001501747">
    <property type="component" value="Unassembled WGS sequence"/>
</dbReference>
<feature type="chain" id="PRO_5047438553" evidence="2">
    <location>
        <begin position="26"/>
        <end position="492"/>
    </location>
</feature>
<comment type="caution">
    <text evidence="3">The sequence shown here is derived from an EMBL/GenBank/DDBJ whole genome shotgun (WGS) entry which is preliminary data.</text>
</comment>
<dbReference type="PROSITE" id="PS51257">
    <property type="entry name" value="PROKAR_LIPOPROTEIN"/>
    <property type="match status" value="1"/>
</dbReference>
<proteinExistence type="predicted"/>
<evidence type="ECO:0000256" key="2">
    <source>
        <dbReference type="SAM" id="SignalP"/>
    </source>
</evidence>
<feature type="region of interest" description="Disordered" evidence="1">
    <location>
        <begin position="141"/>
        <end position="179"/>
    </location>
</feature>
<organism evidence="3 4">
    <name type="scientific">Allokutzneria multivorans</name>
    <dbReference type="NCBI Taxonomy" id="1142134"/>
    <lineage>
        <taxon>Bacteria</taxon>
        <taxon>Bacillati</taxon>
        <taxon>Actinomycetota</taxon>
        <taxon>Actinomycetes</taxon>
        <taxon>Pseudonocardiales</taxon>
        <taxon>Pseudonocardiaceae</taxon>
        <taxon>Allokutzneria</taxon>
    </lineage>
</organism>
<reference evidence="4" key="1">
    <citation type="journal article" date="2019" name="Int. J. Syst. Evol. Microbiol.">
        <title>The Global Catalogue of Microorganisms (GCM) 10K type strain sequencing project: providing services to taxonomists for standard genome sequencing and annotation.</title>
        <authorList>
            <consortium name="The Broad Institute Genomics Platform"/>
            <consortium name="The Broad Institute Genome Sequencing Center for Infectious Disease"/>
            <person name="Wu L."/>
            <person name="Ma J."/>
        </authorList>
    </citation>
    <scope>NUCLEOTIDE SEQUENCE [LARGE SCALE GENOMIC DNA]</scope>
    <source>
        <strain evidence="4">JCM 17342</strain>
    </source>
</reference>
<evidence type="ECO:0000313" key="3">
    <source>
        <dbReference type="EMBL" id="GAA4033249.1"/>
    </source>
</evidence>
<name>A0ABP7TYR6_9PSEU</name>
<keyword evidence="2" id="KW-0732">Signal</keyword>
<protein>
    <submittedName>
        <fullName evidence="3">Uncharacterized protein</fullName>
    </submittedName>
</protein>
<accession>A0ABP7TYR6</accession>
<gene>
    <name evidence="3" type="ORF">GCM10022247_67860</name>
</gene>
<keyword evidence="4" id="KW-1185">Reference proteome</keyword>
<sequence length="492" mass="51836">MVSRSRKGQAVLVLLLALVGGCGLPQEPAPEPVPSPPAPKPSGPIEVTLQGHRLPNADALLRAGEAAVATAIEQQRVARSGDGTVQCWFARVEAEEGEYYVPVEPKLWCGPIQVPGTGPAPDWIPIPVLTKGDRVELDEPKVPAPGQATTPAAEIVRPDGASRKPNAQNERNAGPGYLAVLPDDGKRSNVELGLKDASDVHLRDDFASVEGKGWGMPGSFPLPDNGGVLNPERGQRLWVLRVHVNRKQLDEELLSASWVNGGAPVPGIALDLPGGWRDLPKAQLPDSGAIFVLFTVPEQGGGAPPKLVLNTNVQSLLEQAVELPEGKPVYELPAVLRRKVSALKSPSTTQALSFEAGGSTGTANLTVSGLRLGWQRPVRQPESGKLGLISPPRNDRALLEVQLQVNGDGLPEDLAGYLTADRIALKLPGGGKAKIAGKRYDGGLFPTAVVYEVPADITSAQLTIDAGSVTLPSRGRLELAPTAPAIDLRLEP</sequence>
<evidence type="ECO:0000313" key="4">
    <source>
        <dbReference type="Proteomes" id="UP001501747"/>
    </source>
</evidence>
<evidence type="ECO:0000256" key="1">
    <source>
        <dbReference type="SAM" id="MobiDB-lite"/>
    </source>
</evidence>